<dbReference type="PANTHER" id="PTHR30332">
    <property type="entry name" value="PROBABLE GENERAL SECRETION PATHWAY PROTEIN D"/>
    <property type="match status" value="1"/>
</dbReference>
<evidence type="ECO:0000313" key="2">
    <source>
        <dbReference type="EMBL" id="MDH4571783.1"/>
    </source>
</evidence>
<name>A0ABT6I2T8_9GAMM</name>
<accession>A0ABT6I2T8</accession>
<dbReference type="Proteomes" id="UP001162135">
    <property type="component" value="Unassembled WGS sequence"/>
</dbReference>
<gene>
    <name evidence="2" type="ORF">CUR86_04430</name>
</gene>
<dbReference type="Gene3D" id="3.55.50.30">
    <property type="match status" value="1"/>
</dbReference>
<feature type="signal peptide" evidence="1">
    <location>
        <begin position="1"/>
        <end position="17"/>
    </location>
</feature>
<protein>
    <submittedName>
        <fullName evidence="2">Type III secretion protein</fullName>
    </submittedName>
</protein>
<dbReference type="InterPro" id="IPR050810">
    <property type="entry name" value="Bact_Secretion_Sys_Channel"/>
</dbReference>
<reference evidence="2" key="2">
    <citation type="submission" date="2017-11" db="EMBL/GenBank/DDBJ databases">
        <authorList>
            <person name="Das S.K."/>
        </authorList>
    </citation>
    <scope>NUCLEOTIDE SEQUENCE</scope>
    <source>
        <strain evidence="2">S4-41</strain>
    </source>
</reference>
<organism evidence="2 3">
    <name type="scientific">Salinicola acroporae</name>
    <dbReference type="NCBI Taxonomy" id="1541440"/>
    <lineage>
        <taxon>Bacteria</taxon>
        <taxon>Pseudomonadati</taxon>
        <taxon>Pseudomonadota</taxon>
        <taxon>Gammaproteobacteria</taxon>
        <taxon>Oceanospirillales</taxon>
        <taxon>Halomonadaceae</taxon>
        <taxon>Salinicola</taxon>
    </lineage>
</organism>
<keyword evidence="1" id="KW-0732">Signal</keyword>
<sequence>MVVIALVFGLAGNGAFAADAPWADQSYRYVVIDQNVRDVLQEFGRNLSLPVEVSSAVTGEVRGDIHADTAQAFLQQVCRANGLAWFFDGYVLHVAAREELGRRSFDLDGVDVSRLSAEIEATRIGSPLSADFQDGRHRLEAMGPPAWLTEVAQRVEDSRRMPAPSAPGEVKVFRGSVAQPAVAQ</sequence>
<evidence type="ECO:0000256" key="1">
    <source>
        <dbReference type="SAM" id="SignalP"/>
    </source>
</evidence>
<feature type="chain" id="PRO_5046786028" evidence="1">
    <location>
        <begin position="18"/>
        <end position="184"/>
    </location>
</feature>
<proteinExistence type="predicted"/>
<dbReference type="EMBL" id="PGFS01000001">
    <property type="protein sequence ID" value="MDH4571783.1"/>
    <property type="molecule type" value="Genomic_DNA"/>
</dbReference>
<reference evidence="2" key="1">
    <citation type="journal article" date="2015" name="Antonie Van Leeuwenhoek">
        <title>Comparative 16S rRNA signatures and multilocus sequence analysis for the genus Salinicola and description of Salinicola acroporae sp. nov., isolated from coral Acropora digitifera.</title>
        <authorList>
            <person name="Lepcha R.T."/>
            <person name="Poddar A."/>
            <person name="Schumann P."/>
            <person name="Das S.K."/>
        </authorList>
    </citation>
    <scope>NUCLEOTIDE SEQUENCE</scope>
    <source>
        <strain evidence="2">S4-41</strain>
    </source>
</reference>
<dbReference type="PANTHER" id="PTHR30332:SF5">
    <property type="entry name" value="SPI-1 TYPE 3 SECRETION SYSTEM SECRETIN"/>
    <property type="match status" value="1"/>
</dbReference>
<keyword evidence="3" id="KW-1185">Reference proteome</keyword>
<comment type="caution">
    <text evidence="2">The sequence shown here is derived from an EMBL/GenBank/DDBJ whole genome shotgun (WGS) entry which is preliminary data.</text>
</comment>
<dbReference type="RefSeq" id="WP_110715628.1">
    <property type="nucleotide sequence ID" value="NZ_PGFS01000001.1"/>
</dbReference>
<evidence type="ECO:0000313" key="3">
    <source>
        <dbReference type="Proteomes" id="UP001162135"/>
    </source>
</evidence>